<dbReference type="InterPro" id="IPR036873">
    <property type="entry name" value="Rhodanese-like_dom_sf"/>
</dbReference>
<proteinExistence type="predicted"/>
<dbReference type="Gene3D" id="3.40.250.10">
    <property type="entry name" value="Rhodanese-like domain"/>
    <property type="match status" value="1"/>
</dbReference>
<evidence type="ECO:0000313" key="2">
    <source>
        <dbReference type="EMBL" id="MBM7572305.1"/>
    </source>
</evidence>
<dbReference type="Proteomes" id="UP001296943">
    <property type="component" value="Unassembled WGS sequence"/>
</dbReference>
<protein>
    <submittedName>
        <fullName evidence="2">Rhodanese-related sulfurtransferase</fullName>
    </submittedName>
</protein>
<dbReference type="InterPro" id="IPR001763">
    <property type="entry name" value="Rhodanese-like_dom"/>
</dbReference>
<gene>
    <name evidence="2" type="ORF">JOC48_002808</name>
</gene>
<dbReference type="EMBL" id="JAFBDR010000016">
    <property type="protein sequence ID" value="MBM7572305.1"/>
    <property type="molecule type" value="Genomic_DNA"/>
</dbReference>
<dbReference type="InterPro" id="IPR050229">
    <property type="entry name" value="GlpE_sulfurtransferase"/>
</dbReference>
<sequence length="98" mass="10893">MKEISAKELEEIVGKGKSLNIVDVREDEEVATGMIPNTLHIPLGEIESRESELDKNKDYIFVCRSGRRSAMACEFLEAKGYNVTNMTGGMLDWAGPTK</sequence>
<dbReference type="PANTHER" id="PTHR43031">
    <property type="entry name" value="FAD-DEPENDENT OXIDOREDUCTASE"/>
    <property type="match status" value="1"/>
</dbReference>
<reference evidence="2 3" key="1">
    <citation type="submission" date="2021-01" db="EMBL/GenBank/DDBJ databases">
        <title>Genomic Encyclopedia of Type Strains, Phase IV (KMG-IV): sequencing the most valuable type-strain genomes for metagenomic binning, comparative biology and taxonomic classification.</title>
        <authorList>
            <person name="Goeker M."/>
        </authorList>
    </citation>
    <scope>NUCLEOTIDE SEQUENCE [LARGE SCALE GENOMIC DNA]</scope>
    <source>
        <strain evidence="2 3">DSM 23711</strain>
    </source>
</reference>
<dbReference type="PANTHER" id="PTHR43031:SF17">
    <property type="entry name" value="SULFURTRANSFERASE YTWF-RELATED"/>
    <property type="match status" value="1"/>
</dbReference>
<name>A0ABS2N2F2_9BACI</name>
<comment type="caution">
    <text evidence="2">The sequence shown here is derived from an EMBL/GenBank/DDBJ whole genome shotgun (WGS) entry which is preliminary data.</text>
</comment>
<organism evidence="2 3">
    <name type="scientific">Aquibacillus albus</name>
    <dbReference type="NCBI Taxonomy" id="1168171"/>
    <lineage>
        <taxon>Bacteria</taxon>
        <taxon>Bacillati</taxon>
        <taxon>Bacillota</taxon>
        <taxon>Bacilli</taxon>
        <taxon>Bacillales</taxon>
        <taxon>Bacillaceae</taxon>
        <taxon>Aquibacillus</taxon>
    </lineage>
</organism>
<evidence type="ECO:0000259" key="1">
    <source>
        <dbReference type="PROSITE" id="PS50206"/>
    </source>
</evidence>
<dbReference type="PROSITE" id="PS50206">
    <property type="entry name" value="RHODANESE_3"/>
    <property type="match status" value="1"/>
</dbReference>
<dbReference type="SUPFAM" id="SSF52821">
    <property type="entry name" value="Rhodanese/Cell cycle control phosphatase"/>
    <property type="match status" value="1"/>
</dbReference>
<dbReference type="CDD" id="cd00158">
    <property type="entry name" value="RHOD"/>
    <property type="match status" value="1"/>
</dbReference>
<keyword evidence="3" id="KW-1185">Reference proteome</keyword>
<dbReference type="RefSeq" id="WP_204500618.1">
    <property type="nucleotide sequence ID" value="NZ_JAFBDR010000016.1"/>
</dbReference>
<feature type="domain" description="Rhodanese" evidence="1">
    <location>
        <begin position="15"/>
        <end position="98"/>
    </location>
</feature>
<evidence type="ECO:0000313" key="3">
    <source>
        <dbReference type="Proteomes" id="UP001296943"/>
    </source>
</evidence>
<dbReference type="SMART" id="SM00450">
    <property type="entry name" value="RHOD"/>
    <property type="match status" value="1"/>
</dbReference>
<accession>A0ABS2N2F2</accession>
<dbReference type="Pfam" id="PF00581">
    <property type="entry name" value="Rhodanese"/>
    <property type="match status" value="1"/>
</dbReference>